<evidence type="ECO:0000259" key="2">
    <source>
        <dbReference type="Pfam" id="PF01740"/>
    </source>
</evidence>
<sequence length="140" mass="15722">MDFKLEKKEQYVYIETDAPAFAGDVPAAFEETARGLFREGYHSLIVNMQTVKSLDATGITILKKVNYLCANDLGMLAIVTRDDDFIDVLEDLRIPDLTILPTKEEAIDAVFMHSLENEFGAGDDDYDDEDYEGVSESKEP</sequence>
<evidence type="ECO:0000313" key="3">
    <source>
        <dbReference type="EMBL" id="SDE42529.1"/>
    </source>
</evidence>
<keyword evidence="4" id="KW-1185">Reference proteome</keyword>
<proteinExistence type="predicted"/>
<dbReference type="InterPro" id="IPR002645">
    <property type="entry name" value="STAS_dom"/>
</dbReference>
<dbReference type="AlphaFoldDB" id="A0A1G7CTB2"/>
<feature type="compositionally biased region" description="Acidic residues" evidence="1">
    <location>
        <begin position="121"/>
        <end position="133"/>
    </location>
</feature>
<evidence type="ECO:0000256" key="1">
    <source>
        <dbReference type="SAM" id="MobiDB-lite"/>
    </source>
</evidence>
<organism evidence="3 4">
    <name type="scientific">Dyadobacter soli</name>
    <dbReference type="NCBI Taxonomy" id="659014"/>
    <lineage>
        <taxon>Bacteria</taxon>
        <taxon>Pseudomonadati</taxon>
        <taxon>Bacteroidota</taxon>
        <taxon>Cytophagia</taxon>
        <taxon>Cytophagales</taxon>
        <taxon>Spirosomataceae</taxon>
        <taxon>Dyadobacter</taxon>
    </lineage>
</organism>
<dbReference type="Pfam" id="PF01740">
    <property type="entry name" value="STAS"/>
    <property type="match status" value="1"/>
</dbReference>
<feature type="domain" description="STAS" evidence="2">
    <location>
        <begin position="5"/>
        <end position="97"/>
    </location>
</feature>
<dbReference type="Proteomes" id="UP000198748">
    <property type="component" value="Unassembled WGS sequence"/>
</dbReference>
<dbReference type="InterPro" id="IPR036513">
    <property type="entry name" value="STAS_dom_sf"/>
</dbReference>
<dbReference type="STRING" id="659014.SAMN04487996_1059"/>
<feature type="region of interest" description="Disordered" evidence="1">
    <location>
        <begin position="119"/>
        <end position="140"/>
    </location>
</feature>
<dbReference type="EMBL" id="FNAN01000005">
    <property type="protein sequence ID" value="SDE42529.1"/>
    <property type="molecule type" value="Genomic_DNA"/>
</dbReference>
<protein>
    <submittedName>
        <fullName evidence="3">STAS domain-containing protein</fullName>
    </submittedName>
</protein>
<dbReference type="RefSeq" id="WP_090148461.1">
    <property type="nucleotide sequence ID" value="NZ_FNAN01000005.1"/>
</dbReference>
<dbReference type="Gene3D" id="3.30.750.24">
    <property type="entry name" value="STAS domain"/>
    <property type="match status" value="1"/>
</dbReference>
<name>A0A1G7CTB2_9BACT</name>
<evidence type="ECO:0000313" key="4">
    <source>
        <dbReference type="Proteomes" id="UP000198748"/>
    </source>
</evidence>
<dbReference type="OrthoDB" id="9796110at2"/>
<dbReference type="SUPFAM" id="SSF52091">
    <property type="entry name" value="SpoIIaa-like"/>
    <property type="match status" value="1"/>
</dbReference>
<gene>
    <name evidence="3" type="ORF">SAMN04487996_1059</name>
</gene>
<reference evidence="4" key="1">
    <citation type="submission" date="2016-10" db="EMBL/GenBank/DDBJ databases">
        <authorList>
            <person name="Varghese N."/>
            <person name="Submissions S."/>
        </authorList>
    </citation>
    <scope>NUCLEOTIDE SEQUENCE [LARGE SCALE GENOMIC DNA]</scope>
    <source>
        <strain evidence="4">DSM 25329</strain>
    </source>
</reference>
<accession>A0A1G7CTB2</accession>